<evidence type="ECO:0008006" key="6">
    <source>
        <dbReference type="Google" id="ProtNLM"/>
    </source>
</evidence>
<feature type="region of interest" description="Disordered" evidence="2">
    <location>
        <begin position="189"/>
        <end position="231"/>
    </location>
</feature>
<evidence type="ECO:0000256" key="3">
    <source>
        <dbReference type="SAM" id="SignalP"/>
    </source>
</evidence>
<protein>
    <recommendedName>
        <fullName evidence="6">Lipoprotein</fullName>
    </recommendedName>
</protein>
<sequence length="231" mass="24966">MARRMYLGVAGTALLLLGGCASHRASSSAKVEEEWVARVPPDELGSVQQAALAEEQAREQITRTQVARKDAEAAKEVAQRNEEAAKSRHAAARLALKSAEDTGDSAAIEQAQATACTAQHAVTLAEAETAWRDDAVTTLKSLEDMRQRELDVADAQLEQARYEAVNANADVRAKELNAGDFASAVADARRKASEQQNQVDANLQREEQAKARWQQLQEQGYGGSGAQQQQP</sequence>
<dbReference type="Proteomes" id="UP000217343">
    <property type="component" value="Chromosome"/>
</dbReference>
<keyword evidence="3" id="KW-0732">Signal</keyword>
<dbReference type="KEGG" id="mmas:MYMAC_002812"/>
<name>A0A250JTL9_9BACT</name>
<dbReference type="AlphaFoldDB" id="A0A250JTL9"/>
<feature type="chain" id="PRO_5012173990" description="Lipoprotein" evidence="3">
    <location>
        <begin position="25"/>
        <end position="231"/>
    </location>
</feature>
<evidence type="ECO:0000256" key="1">
    <source>
        <dbReference type="SAM" id="Coils"/>
    </source>
</evidence>
<evidence type="ECO:0000256" key="2">
    <source>
        <dbReference type="SAM" id="MobiDB-lite"/>
    </source>
</evidence>
<proteinExistence type="predicted"/>
<gene>
    <name evidence="4" type="ORF">MYMAC_002812</name>
</gene>
<reference evidence="4 5" key="1">
    <citation type="submission" date="2017-06" db="EMBL/GenBank/DDBJ databases">
        <title>Sequencing and comparative analysis of myxobacterial genomes.</title>
        <authorList>
            <person name="Rupp O."/>
            <person name="Goesmann A."/>
            <person name="Sogaard-Andersen L."/>
        </authorList>
    </citation>
    <scope>NUCLEOTIDE SEQUENCE [LARGE SCALE GENOMIC DNA]</scope>
    <source>
        <strain evidence="4 5">DSM 14697</strain>
    </source>
</reference>
<dbReference type="EMBL" id="CP022203">
    <property type="protein sequence ID" value="ATB47204.1"/>
    <property type="molecule type" value="Genomic_DNA"/>
</dbReference>
<keyword evidence="1" id="KW-0175">Coiled coil</keyword>
<keyword evidence="5" id="KW-1185">Reference proteome</keyword>
<organism evidence="4 5">
    <name type="scientific">Corallococcus macrosporus DSM 14697</name>
    <dbReference type="NCBI Taxonomy" id="1189310"/>
    <lineage>
        <taxon>Bacteria</taxon>
        <taxon>Pseudomonadati</taxon>
        <taxon>Myxococcota</taxon>
        <taxon>Myxococcia</taxon>
        <taxon>Myxococcales</taxon>
        <taxon>Cystobacterineae</taxon>
        <taxon>Myxococcaceae</taxon>
        <taxon>Corallococcus</taxon>
    </lineage>
</organism>
<feature type="coiled-coil region" evidence="1">
    <location>
        <begin position="54"/>
        <end position="88"/>
    </location>
</feature>
<evidence type="ECO:0000313" key="4">
    <source>
        <dbReference type="EMBL" id="ATB47204.1"/>
    </source>
</evidence>
<dbReference type="RefSeq" id="WP_095958463.1">
    <property type="nucleotide sequence ID" value="NZ_CP022203.1"/>
</dbReference>
<feature type="signal peptide" evidence="3">
    <location>
        <begin position="1"/>
        <end position="24"/>
    </location>
</feature>
<dbReference type="PROSITE" id="PS51257">
    <property type="entry name" value="PROKAR_LIPOPROTEIN"/>
    <property type="match status" value="1"/>
</dbReference>
<evidence type="ECO:0000313" key="5">
    <source>
        <dbReference type="Proteomes" id="UP000217343"/>
    </source>
</evidence>
<dbReference type="OrthoDB" id="5383431at2"/>
<accession>A0A250JTL9</accession>